<dbReference type="KEGG" id="nar:Saro_0928"/>
<proteinExistence type="predicted"/>
<organism evidence="1 2">
    <name type="scientific">Novosphingobium aromaticivorans (strain ATCC 700278 / DSM 12444 / CCUG 56034 / CIP 105152 / NBRC 16084 / F199)</name>
    <dbReference type="NCBI Taxonomy" id="279238"/>
    <lineage>
        <taxon>Bacteria</taxon>
        <taxon>Pseudomonadati</taxon>
        <taxon>Pseudomonadota</taxon>
        <taxon>Alphaproteobacteria</taxon>
        <taxon>Sphingomonadales</taxon>
        <taxon>Sphingomonadaceae</taxon>
        <taxon>Novosphingobium</taxon>
    </lineage>
</organism>
<dbReference type="Proteomes" id="UP000009134">
    <property type="component" value="Chromosome"/>
</dbReference>
<sequence>MRSRLNLGDRAADLRVCHRKAGSKAAPCYGRGMVKRIIRIALVAATLAPALLAGGCADRDKFPSLARRSAEDAYRAAQLPAPVPAPSQEMTAGLTARLAALRASAREAHAGFESKRGAATRAVGAAAGAAMGTEAWSVASVALAELESARARAGLPLAELDRLEADASNRAAGGAPADLEAVHAARVEVESLVDTETKVIDGLLSQLRG</sequence>
<evidence type="ECO:0000313" key="1">
    <source>
        <dbReference type="EMBL" id="ABD25373.1"/>
    </source>
</evidence>
<dbReference type="EMBL" id="CP000248">
    <property type="protein sequence ID" value="ABD25373.1"/>
    <property type="molecule type" value="Genomic_DNA"/>
</dbReference>
<protein>
    <submittedName>
        <fullName evidence="1">Uncharacterized protein</fullName>
    </submittedName>
</protein>
<dbReference type="AlphaFoldDB" id="Q2G9V0"/>
<dbReference type="STRING" id="279238.Saro_0928"/>
<gene>
    <name evidence="1" type="ordered locus">Saro_0928</name>
</gene>
<dbReference type="HOGENOM" id="CLU_1314358_0_0_5"/>
<keyword evidence="2" id="KW-1185">Reference proteome</keyword>
<evidence type="ECO:0000313" key="2">
    <source>
        <dbReference type="Proteomes" id="UP000009134"/>
    </source>
</evidence>
<reference evidence="2" key="1">
    <citation type="submission" date="2006-01" db="EMBL/GenBank/DDBJ databases">
        <title>Complete sequence of Novosphingobium aromaticivorans DSM 12444.</title>
        <authorList>
            <consortium name="US DOE Joint Genome Institute"/>
            <person name="Copeland A."/>
            <person name="Lucas S."/>
            <person name="Lapidus A."/>
            <person name="Barry K."/>
            <person name="Detter J.C."/>
            <person name="Glavina T."/>
            <person name="Hammon N."/>
            <person name="Israni S."/>
            <person name="Pitluck S."/>
            <person name="Chain P."/>
            <person name="Malfatti S."/>
            <person name="Shin M."/>
            <person name="Vergez L."/>
            <person name="Schmutz J."/>
            <person name="Larimer F."/>
            <person name="Land M."/>
            <person name="Kyrpides N."/>
            <person name="Ivanova N."/>
            <person name="Fredrickson J."/>
            <person name="Balkwill D."/>
            <person name="Romine M.F."/>
            <person name="Richardson P."/>
        </authorList>
    </citation>
    <scope>NUCLEOTIDE SEQUENCE [LARGE SCALE GENOMIC DNA]</scope>
    <source>
        <strain evidence="2">ATCC 700278 / DSM 12444 / CCUG 56034 / CIP 105152 / NBRC 16084 / F199</strain>
    </source>
</reference>
<accession>Q2G9V0</accession>
<name>Q2G9V0_NOVAD</name>